<dbReference type="PANTHER" id="PTHR47660">
    <property type="entry name" value="TRANSCRIPTION FACTOR WITH C2H2 AND ZN(2)-CYS(6) DNA BINDING DOMAIN (EUROFUNG)-RELATED-RELATED"/>
    <property type="match status" value="1"/>
</dbReference>
<comment type="caution">
    <text evidence="8">The sequence shown here is derived from an EMBL/GenBank/DDBJ whole genome shotgun (WGS) entry which is preliminary data.</text>
</comment>
<evidence type="ECO:0000256" key="3">
    <source>
        <dbReference type="ARBA" id="ARBA00023015"/>
    </source>
</evidence>
<dbReference type="EMBL" id="MU863901">
    <property type="protein sequence ID" value="KAK4201970.1"/>
    <property type="molecule type" value="Genomic_DNA"/>
</dbReference>
<dbReference type="PROSITE" id="PS50048">
    <property type="entry name" value="ZN2_CY6_FUNGAL_2"/>
    <property type="match status" value="1"/>
</dbReference>
<evidence type="ECO:0000256" key="5">
    <source>
        <dbReference type="ARBA" id="ARBA00023242"/>
    </source>
</evidence>
<dbReference type="SUPFAM" id="SSF57701">
    <property type="entry name" value="Zn2/Cys6 DNA-binding domain"/>
    <property type="match status" value="1"/>
</dbReference>
<dbReference type="PANTHER" id="PTHR47660:SF2">
    <property type="entry name" value="TRANSCRIPTION FACTOR WITH C2H2 AND ZN(2)-CYS(6) DNA BINDING DOMAIN (EUROFUNG)"/>
    <property type="match status" value="1"/>
</dbReference>
<sequence>MSPNRNARTSRKGEIPRNFIRNWHSSGSRGATPLVRRPITACQSCRAAKVKCDGQQECNRCTNRGIVCRYVNSEPAEPFHQSGRRPSTDAVAPQIDPKTVSPKTTSVNFEAMDATDHSPLDTMTYPPMLDIMTDWTSDTNPPSFDDFDWQAIDPSLNTTSSELDSIFHSPLVSPPLDLDLSYAAPSFGVGSNSASTTTTGVSSSMSTTAATNITRATSVTSTASASSFSPSQLFTSPNCACREGLAALVPRLKSAIREKQLDEVIKVTGDVMRGCQEIVDCAACQLTCTDLICMMSVFQQTDSCFDHISRAELDGSIKLNFGGQEILINDPNLRAMLVMDLVQHATMVLDAISTKGQTMLRALGTPSLLARANIGYLETVIGDFRKLLRTVADQANSPGFSPMSPSRTLESVSR</sequence>
<name>A0AAN7AYI9_9PEZI</name>
<keyword evidence="4" id="KW-0804">Transcription</keyword>
<dbReference type="GO" id="GO:0000981">
    <property type="term" value="F:DNA-binding transcription factor activity, RNA polymerase II-specific"/>
    <property type="evidence" value="ECO:0007669"/>
    <property type="project" value="InterPro"/>
</dbReference>
<feature type="region of interest" description="Disordered" evidence="6">
    <location>
        <begin position="76"/>
        <end position="102"/>
    </location>
</feature>
<organism evidence="8 9">
    <name type="scientific">Triangularia verruculosa</name>
    <dbReference type="NCBI Taxonomy" id="2587418"/>
    <lineage>
        <taxon>Eukaryota</taxon>
        <taxon>Fungi</taxon>
        <taxon>Dikarya</taxon>
        <taxon>Ascomycota</taxon>
        <taxon>Pezizomycotina</taxon>
        <taxon>Sordariomycetes</taxon>
        <taxon>Sordariomycetidae</taxon>
        <taxon>Sordariales</taxon>
        <taxon>Podosporaceae</taxon>
        <taxon>Triangularia</taxon>
    </lineage>
</organism>
<dbReference type="SMART" id="SM00066">
    <property type="entry name" value="GAL4"/>
    <property type="match status" value="1"/>
</dbReference>
<keyword evidence="9" id="KW-1185">Reference proteome</keyword>
<evidence type="ECO:0000313" key="9">
    <source>
        <dbReference type="Proteomes" id="UP001303160"/>
    </source>
</evidence>
<keyword evidence="5" id="KW-0539">Nucleus</keyword>
<evidence type="ECO:0000256" key="6">
    <source>
        <dbReference type="SAM" id="MobiDB-lite"/>
    </source>
</evidence>
<evidence type="ECO:0000256" key="1">
    <source>
        <dbReference type="ARBA" id="ARBA00022723"/>
    </source>
</evidence>
<keyword evidence="1" id="KW-0479">Metal-binding</keyword>
<dbReference type="CDD" id="cd00067">
    <property type="entry name" value="GAL4"/>
    <property type="match status" value="1"/>
</dbReference>
<evidence type="ECO:0000256" key="4">
    <source>
        <dbReference type="ARBA" id="ARBA00023163"/>
    </source>
</evidence>
<keyword evidence="3" id="KW-0805">Transcription regulation</keyword>
<dbReference type="GO" id="GO:0008270">
    <property type="term" value="F:zinc ion binding"/>
    <property type="evidence" value="ECO:0007669"/>
    <property type="project" value="InterPro"/>
</dbReference>
<dbReference type="Proteomes" id="UP001303160">
    <property type="component" value="Unassembled WGS sequence"/>
</dbReference>
<evidence type="ECO:0000313" key="8">
    <source>
        <dbReference type="EMBL" id="KAK4201970.1"/>
    </source>
</evidence>
<proteinExistence type="predicted"/>
<reference evidence="8" key="2">
    <citation type="submission" date="2023-05" db="EMBL/GenBank/DDBJ databases">
        <authorList>
            <consortium name="Lawrence Berkeley National Laboratory"/>
            <person name="Steindorff A."/>
            <person name="Hensen N."/>
            <person name="Bonometti L."/>
            <person name="Westerberg I."/>
            <person name="Brannstrom I.O."/>
            <person name="Guillou S."/>
            <person name="Cros-Aarteil S."/>
            <person name="Calhoun S."/>
            <person name="Haridas S."/>
            <person name="Kuo A."/>
            <person name="Mondo S."/>
            <person name="Pangilinan J."/>
            <person name="Riley R."/>
            <person name="Labutti K."/>
            <person name="Andreopoulos B."/>
            <person name="Lipzen A."/>
            <person name="Chen C."/>
            <person name="Yanf M."/>
            <person name="Daum C."/>
            <person name="Ng V."/>
            <person name="Clum A."/>
            <person name="Ohm R."/>
            <person name="Martin F."/>
            <person name="Silar P."/>
            <person name="Natvig D."/>
            <person name="Lalanne C."/>
            <person name="Gautier V."/>
            <person name="Ament-Velasquez S.L."/>
            <person name="Kruys A."/>
            <person name="Hutchinson M.I."/>
            <person name="Powell A.J."/>
            <person name="Barry K."/>
            <person name="Miller A.N."/>
            <person name="Grigoriev I.V."/>
            <person name="Debuchy R."/>
            <person name="Gladieux P."/>
            <person name="Thoren M.H."/>
            <person name="Johannesson H."/>
        </authorList>
    </citation>
    <scope>NUCLEOTIDE SEQUENCE</scope>
    <source>
        <strain evidence="8">CBS 315.58</strain>
    </source>
</reference>
<evidence type="ECO:0000256" key="2">
    <source>
        <dbReference type="ARBA" id="ARBA00022833"/>
    </source>
</evidence>
<gene>
    <name evidence="8" type="ORF">QBC40DRAFT_277176</name>
</gene>
<keyword evidence="2" id="KW-0862">Zinc</keyword>
<evidence type="ECO:0000259" key="7">
    <source>
        <dbReference type="PROSITE" id="PS50048"/>
    </source>
</evidence>
<protein>
    <recommendedName>
        <fullName evidence="7">Zn(2)-C6 fungal-type domain-containing protein</fullName>
    </recommendedName>
</protein>
<dbReference type="Pfam" id="PF00172">
    <property type="entry name" value="Zn_clus"/>
    <property type="match status" value="1"/>
</dbReference>
<feature type="domain" description="Zn(2)-C6 fungal-type" evidence="7">
    <location>
        <begin position="41"/>
        <end position="70"/>
    </location>
</feature>
<accession>A0AAN7AYI9</accession>
<reference evidence="8" key="1">
    <citation type="journal article" date="2023" name="Mol. Phylogenet. Evol.">
        <title>Genome-scale phylogeny and comparative genomics of the fungal order Sordariales.</title>
        <authorList>
            <person name="Hensen N."/>
            <person name="Bonometti L."/>
            <person name="Westerberg I."/>
            <person name="Brannstrom I.O."/>
            <person name="Guillou S."/>
            <person name="Cros-Aarteil S."/>
            <person name="Calhoun S."/>
            <person name="Haridas S."/>
            <person name="Kuo A."/>
            <person name="Mondo S."/>
            <person name="Pangilinan J."/>
            <person name="Riley R."/>
            <person name="LaButti K."/>
            <person name="Andreopoulos B."/>
            <person name="Lipzen A."/>
            <person name="Chen C."/>
            <person name="Yan M."/>
            <person name="Daum C."/>
            <person name="Ng V."/>
            <person name="Clum A."/>
            <person name="Steindorff A."/>
            <person name="Ohm R.A."/>
            <person name="Martin F."/>
            <person name="Silar P."/>
            <person name="Natvig D.O."/>
            <person name="Lalanne C."/>
            <person name="Gautier V."/>
            <person name="Ament-Velasquez S.L."/>
            <person name="Kruys A."/>
            <person name="Hutchinson M.I."/>
            <person name="Powell A.J."/>
            <person name="Barry K."/>
            <person name="Miller A.N."/>
            <person name="Grigoriev I.V."/>
            <person name="Debuchy R."/>
            <person name="Gladieux P."/>
            <person name="Hiltunen Thoren M."/>
            <person name="Johannesson H."/>
        </authorList>
    </citation>
    <scope>NUCLEOTIDE SEQUENCE</scope>
    <source>
        <strain evidence="8">CBS 315.58</strain>
    </source>
</reference>
<dbReference type="Gene3D" id="4.10.240.10">
    <property type="entry name" value="Zn(2)-C6 fungal-type DNA-binding domain"/>
    <property type="match status" value="1"/>
</dbReference>
<dbReference type="InterPro" id="IPR036864">
    <property type="entry name" value="Zn2-C6_fun-type_DNA-bd_sf"/>
</dbReference>
<dbReference type="PROSITE" id="PS00463">
    <property type="entry name" value="ZN2_CY6_FUNGAL_1"/>
    <property type="match status" value="1"/>
</dbReference>
<dbReference type="AlphaFoldDB" id="A0AAN7AYI9"/>
<dbReference type="InterPro" id="IPR001138">
    <property type="entry name" value="Zn2Cys6_DnaBD"/>
</dbReference>